<organism evidence="2 3">
    <name type="scientific">Exiguobacterium antarcticum</name>
    <dbReference type="NCBI Taxonomy" id="132920"/>
    <lineage>
        <taxon>Bacteria</taxon>
        <taxon>Bacillati</taxon>
        <taxon>Bacillota</taxon>
        <taxon>Bacilli</taxon>
        <taxon>Bacillales</taxon>
        <taxon>Bacillales Family XII. Incertae Sedis</taxon>
        <taxon>Exiguobacterium</taxon>
    </lineage>
</organism>
<keyword evidence="1" id="KW-0472">Membrane</keyword>
<comment type="caution">
    <text evidence="2">The sequence shown here is derived from an EMBL/GenBank/DDBJ whole genome shotgun (WGS) entry which is preliminary data.</text>
</comment>
<feature type="transmembrane region" description="Helical" evidence="1">
    <location>
        <begin position="48"/>
        <end position="66"/>
    </location>
</feature>
<keyword evidence="1" id="KW-1133">Transmembrane helix</keyword>
<name>A0ABT6R4B9_9BACL</name>
<evidence type="ECO:0000256" key="1">
    <source>
        <dbReference type="SAM" id="Phobius"/>
    </source>
</evidence>
<evidence type="ECO:0000313" key="3">
    <source>
        <dbReference type="Proteomes" id="UP001243286"/>
    </source>
</evidence>
<dbReference type="EMBL" id="JASBQV010000021">
    <property type="protein sequence ID" value="MDI3235800.1"/>
    <property type="molecule type" value="Genomic_DNA"/>
</dbReference>
<sequence length="93" mass="10166">MYEAHPAAVPLRRGQRAALLLGGISANFIGGAFAATLIYLFPSPAMHLLAPLFIQTSLIFVLFNLIPIRLTSGIPSDGLQLKRLFFNNNLRTD</sequence>
<evidence type="ECO:0008006" key="4">
    <source>
        <dbReference type="Google" id="ProtNLM"/>
    </source>
</evidence>
<dbReference type="Proteomes" id="UP001243286">
    <property type="component" value="Unassembled WGS sequence"/>
</dbReference>
<dbReference type="RefSeq" id="WP_041256083.1">
    <property type="nucleotide sequence ID" value="NZ_JASBQV010000021.1"/>
</dbReference>
<proteinExistence type="predicted"/>
<evidence type="ECO:0000313" key="2">
    <source>
        <dbReference type="EMBL" id="MDI3235800.1"/>
    </source>
</evidence>
<gene>
    <name evidence="2" type="ORF">QK289_12345</name>
</gene>
<reference evidence="2 3" key="1">
    <citation type="submission" date="2023-04" db="EMBL/GenBank/DDBJ databases">
        <title>Antarctic isolates genomes.</title>
        <authorList>
            <person name="Dimov S.G."/>
        </authorList>
    </citation>
    <scope>NUCLEOTIDE SEQUENCE [LARGE SCALE GENOMIC DNA]</scope>
    <source>
        <strain evidence="2 3">AL19</strain>
    </source>
</reference>
<accession>A0ABT6R4B9</accession>
<protein>
    <recommendedName>
        <fullName evidence="4">Peptidase M50 domain-containing protein</fullName>
    </recommendedName>
</protein>
<keyword evidence="3" id="KW-1185">Reference proteome</keyword>
<keyword evidence="1" id="KW-0812">Transmembrane</keyword>
<feature type="transmembrane region" description="Helical" evidence="1">
    <location>
        <begin position="18"/>
        <end position="42"/>
    </location>
</feature>